<sequence>MLNWLFKQDVHFASGQTRPDDARDGRRRRRGSLQEAHPAGVPARRDPGSASRLREQSEVEAPRKVPMSRHGSRFLVFATTLLLCLAASPSALAADSAIFVSQSLPTVLTTGEVRTVSVTMQNNGTTPWTTAGGYKLGTHNPMDNTLWLGTTRVYMNPDEVVAPGASRTFTFNITAPASAGTYNFQWRMVHEGIAWFGGLSTNVAITVRAPVPYDSQFVSQSVPTSLGAGQTASVSVTMKNIGTNVWTAASNYSLGAQNPQDNSTWGLGRVNLAPGEAIAQNGQKTFTFAITAPPTAGTYNFQWKMLQEGYIWFGALSPNVAISVTQPPVTLCPGVVVTADGTTDLGPAIQSCINATPSGGTLDIPAGTYGIATQVLITQPITLRTQGLAGSTANCEAPGVTCAVLKALPTFNANVGGFLAVQSTHDVNLDHLILDGNRAARLGTPAASQCASGNNFSGFNARMSDCTACRFTHNVSKNALCGTALEFRGHDGTLINNVFRSNGQNATSNLWADGLTIHYSDRVTVTGNTFVDNSDVALILGGGRYAVVTNNAISQPGQVVFAGLMLDNFNGGTSGDFTGAVVTGNTIDCTSARNCHFGINLGPHAWYQSTNILGGDVHGNVVASARQGINVDGAGTSASPLVLYGNTVSNAAPGSASFLCGSHSTSPLNINTADSVVNRNGDTAPMTAFPWHGCP</sequence>
<dbReference type="Gene3D" id="2.60.40.10">
    <property type="entry name" value="Immunoglobulins"/>
    <property type="match status" value="2"/>
</dbReference>
<feature type="region of interest" description="Disordered" evidence="1">
    <location>
        <begin position="15"/>
        <end position="65"/>
    </location>
</feature>
<dbReference type="InterPro" id="IPR013783">
    <property type="entry name" value="Ig-like_fold"/>
</dbReference>
<dbReference type="SUPFAM" id="SSF51126">
    <property type="entry name" value="Pectin lyase-like"/>
    <property type="match status" value="1"/>
</dbReference>
<dbReference type="Pfam" id="PF16158">
    <property type="entry name" value="N_BRCA1_IG"/>
    <property type="match status" value="1"/>
</dbReference>
<dbReference type="AlphaFoldDB" id="A0A3A8P823"/>
<evidence type="ECO:0000256" key="1">
    <source>
        <dbReference type="SAM" id="MobiDB-lite"/>
    </source>
</evidence>
<dbReference type="Pfam" id="PF05048">
    <property type="entry name" value="NosD"/>
    <property type="match status" value="1"/>
</dbReference>
<evidence type="ECO:0000259" key="3">
    <source>
        <dbReference type="Pfam" id="PF16158"/>
    </source>
</evidence>
<evidence type="ECO:0000259" key="2">
    <source>
        <dbReference type="Pfam" id="PF05048"/>
    </source>
</evidence>
<dbReference type="InterPro" id="IPR007742">
    <property type="entry name" value="NosD_dom"/>
</dbReference>
<reference evidence="5" key="1">
    <citation type="submission" date="2018-09" db="EMBL/GenBank/DDBJ databases">
        <authorList>
            <person name="Livingstone P.G."/>
            <person name="Whitworth D.E."/>
        </authorList>
    </citation>
    <scope>NUCLEOTIDE SEQUENCE [LARGE SCALE GENOMIC DNA]</scope>
    <source>
        <strain evidence="5">CA051B</strain>
    </source>
</reference>
<evidence type="ECO:0000313" key="5">
    <source>
        <dbReference type="Proteomes" id="UP000272888"/>
    </source>
</evidence>
<dbReference type="InterPro" id="IPR006626">
    <property type="entry name" value="PbH1"/>
</dbReference>
<dbReference type="InterPro" id="IPR012334">
    <property type="entry name" value="Pectin_lyas_fold"/>
</dbReference>
<proteinExistence type="predicted"/>
<dbReference type="InterPro" id="IPR032350">
    <property type="entry name" value="Nbr1_FW"/>
</dbReference>
<dbReference type="InterPro" id="IPR011050">
    <property type="entry name" value="Pectin_lyase_fold/virulence"/>
</dbReference>
<dbReference type="Gene3D" id="2.160.20.10">
    <property type="entry name" value="Single-stranded right-handed beta-helix, Pectin lyase-like"/>
    <property type="match status" value="1"/>
</dbReference>
<comment type="caution">
    <text evidence="4">The sequence shown here is derived from an EMBL/GenBank/DDBJ whole genome shotgun (WGS) entry which is preliminary data.</text>
</comment>
<evidence type="ECO:0000313" key="4">
    <source>
        <dbReference type="EMBL" id="RKH52626.1"/>
    </source>
</evidence>
<organism evidence="4 5">
    <name type="scientific">Corallococcus llansteffanensis</name>
    <dbReference type="NCBI Taxonomy" id="2316731"/>
    <lineage>
        <taxon>Bacteria</taxon>
        <taxon>Pseudomonadati</taxon>
        <taxon>Myxococcota</taxon>
        <taxon>Myxococcia</taxon>
        <taxon>Myxococcales</taxon>
        <taxon>Cystobacterineae</taxon>
        <taxon>Myxococcaceae</taxon>
        <taxon>Corallococcus</taxon>
    </lineage>
</organism>
<accession>A0A3A8P823</accession>
<evidence type="ECO:0008006" key="6">
    <source>
        <dbReference type="Google" id="ProtNLM"/>
    </source>
</evidence>
<protein>
    <recommendedName>
        <fullName evidence="6">Next to BRCA1 central domain-containing protein</fullName>
    </recommendedName>
</protein>
<name>A0A3A8P823_9BACT</name>
<feature type="domain" description="Periplasmic copper-binding protein NosD beta helix" evidence="2">
    <location>
        <begin position="460"/>
        <end position="556"/>
    </location>
</feature>
<gene>
    <name evidence="4" type="ORF">D7V93_27735</name>
</gene>
<feature type="domain" description="Nbr1 FW" evidence="3">
    <location>
        <begin position="107"/>
        <end position="197"/>
    </location>
</feature>
<feature type="compositionally biased region" description="Basic and acidic residues" evidence="1">
    <location>
        <begin position="43"/>
        <end position="63"/>
    </location>
</feature>
<dbReference type="Proteomes" id="UP000272888">
    <property type="component" value="Unassembled WGS sequence"/>
</dbReference>
<keyword evidence="5" id="KW-1185">Reference proteome</keyword>
<dbReference type="SMART" id="SM00710">
    <property type="entry name" value="PbH1"/>
    <property type="match status" value="5"/>
</dbReference>
<dbReference type="EMBL" id="RAWB01000351">
    <property type="protein sequence ID" value="RKH52626.1"/>
    <property type="molecule type" value="Genomic_DNA"/>
</dbReference>